<evidence type="ECO:0000313" key="2">
    <source>
        <dbReference type="Proteomes" id="UP000681967"/>
    </source>
</evidence>
<dbReference type="AlphaFoldDB" id="A0A8S2U6I3"/>
<accession>A0A8S2U6I3</accession>
<reference evidence="1" key="1">
    <citation type="submission" date="2021-02" db="EMBL/GenBank/DDBJ databases">
        <authorList>
            <person name="Nowell W R."/>
        </authorList>
    </citation>
    <scope>NUCLEOTIDE SEQUENCE</scope>
</reference>
<organism evidence="1 2">
    <name type="scientific">Rotaria magnacalcarata</name>
    <dbReference type="NCBI Taxonomy" id="392030"/>
    <lineage>
        <taxon>Eukaryota</taxon>
        <taxon>Metazoa</taxon>
        <taxon>Spiralia</taxon>
        <taxon>Gnathifera</taxon>
        <taxon>Rotifera</taxon>
        <taxon>Eurotatoria</taxon>
        <taxon>Bdelloidea</taxon>
        <taxon>Philodinida</taxon>
        <taxon>Philodinidae</taxon>
        <taxon>Rotaria</taxon>
    </lineage>
</organism>
<comment type="caution">
    <text evidence="1">The sequence shown here is derived from an EMBL/GenBank/DDBJ whole genome shotgun (WGS) entry which is preliminary data.</text>
</comment>
<protein>
    <submittedName>
        <fullName evidence="1">Uncharacterized protein</fullName>
    </submittedName>
</protein>
<name>A0A8S2U6I3_9BILA</name>
<sequence>HQPPLPPRRASQTSVNQENPAVFDDMLNTVLGLPKKGVTIPPPPPYPSSQR</sequence>
<proteinExistence type="predicted"/>
<dbReference type="Proteomes" id="UP000681967">
    <property type="component" value="Unassembled WGS sequence"/>
</dbReference>
<evidence type="ECO:0000313" key="1">
    <source>
        <dbReference type="EMBL" id="CAF4326819.1"/>
    </source>
</evidence>
<feature type="non-terminal residue" evidence="1">
    <location>
        <position position="1"/>
    </location>
</feature>
<dbReference type="EMBL" id="CAJOBH010040630">
    <property type="protein sequence ID" value="CAF4326819.1"/>
    <property type="molecule type" value="Genomic_DNA"/>
</dbReference>
<gene>
    <name evidence="1" type="ORF">BYL167_LOCUS28511</name>
</gene>